<dbReference type="Pfam" id="PF13083">
    <property type="entry name" value="KH_KhpA-B"/>
    <property type="match status" value="1"/>
</dbReference>
<dbReference type="Pfam" id="PF01424">
    <property type="entry name" value="R3H"/>
    <property type="match status" value="1"/>
</dbReference>
<keyword evidence="9" id="KW-1185">Reference proteome</keyword>
<evidence type="ECO:0000256" key="6">
    <source>
        <dbReference type="HAMAP-Rule" id="MF_00867"/>
    </source>
</evidence>
<evidence type="ECO:0000256" key="4">
    <source>
        <dbReference type="ARBA" id="ARBA00023186"/>
    </source>
</evidence>
<keyword evidence="3 6" id="KW-0133">Cell shape</keyword>
<dbReference type="GO" id="GO:0009252">
    <property type="term" value="P:peptidoglycan biosynthetic process"/>
    <property type="evidence" value="ECO:0007669"/>
    <property type="project" value="UniProtKB-UniRule"/>
</dbReference>
<dbReference type="CDD" id="cd02414">
    <property type="entry name" value="KH-II_Jag"/>
    <property type="match status" value="1"/>
</dbReference>
<dbReference type="InterPro" id="IPR038008">
    <property type="entry name" value="Jag_KH"/>
</dbReference>
<dbReference type="PANTHER" id="PTHR35800">
    <property type="entry name" value="PROTEIN JAG"/>
    <property type="match status" value="1"/>
</dbReference>
<dbReference type="PANTHER" id="PTHR35800:SF1">
    <property type="entry name" value="RNA-BINDING PROTEIN KHPB"/>
    <property type="match status" value="1"/>
</dbReference>
<keyword evidence="5 6" id="KW-0961">Cell wall biogenesis/degradation</keyword>
<dbReference type="GO" id="GO:0003723">
    <property type="term" value="F:RNA binding"/>
    <property type="evidence" value="ECO:0007669"/>
    <property type="project" value="UniProtKB-UniRule"/>
</dbReference>
<name>A0A926D0Q9_9FIRM</name>
<evidence type="ECO:0000313" key="8">
    <source>
        <dbReference type="EMBL" id="MBC8529291.1"/>
    </source>
</evidence>
<comment type="function">
    <text evidence="6">A probable RNA chaperone. Forms a complex with KhpA which binds to cellular RNA and controls its expression. Plays a role in peptidoglycan (PG) homeostasis and cell length regulation.</text>
</comment>
<feature type="region of interest" description="Jag_N domain" evidence="6">
    <location>
        <begin position="5"/>
        <end position="55"/>
    </location>
</feature>
<dbReference type="GO" id="GO:0008360">
    <property type="term" value="P:regulation of cell shape"/>
    <property type="evidence" value="ECO:0007669"/>
    <property type="project" value="UniProtKB-KW"/>
</dbReference>
<dbReference type="HAMAP" id="MF_00867">
    <property type="entry name" value="KhpB"/>
    <property type="match status" value="1"/>
</dbReference>
<dbReference type="Gene3D" id="3.30.30.80">
    <property type="entry name" value="probable RNA-binding protein from clostridium symbiosum atcc 14940"/>
    <property type="match status" value="1"/>
</dbReference>
<dbReference type="EMBL" id="JACRSO010000003">
    <property type="protein sequence ID" value="MBC8529291.1"/>
    <property type="molecule type" value="Genomic_DNA"/>
</dbReference>
<comment type="subunit">
    <text evidence="6">Forms a complex with KhpA.</text>
</comment>
<gene>
    <name evidence="6" type="primary">khpB</name>
    <name evidence="6" type="synonym">eloR</name>
    <name evidence="8" type="ORF">H8699_07615</name>
</gene>
<dbReference type="InterPro" id="IPR038247">
    <property type="entry name" value="Jag_N_dom_sf"/>
</dbReference>
<evidence type="ECO:0000256" key="1">
    <source>
        <dbReference type="ARBA" id="ARBA00022490"/>
    </source>
</evidence>
<dbReference type="PROSITE" id="PS51061">
    <property type="entry name" value="R3H"/>
    <property type="match status" value="1"/>
</dbReference>
<proteinExistence type="inferred from homology"/>
<dbReference type="Pfam" id="PF14804">
    <property type="entry name" value="Jag_N"/>
    <property type="match status" value="1"/>
</dbReference>
<evidence type="ECO:0000256" key="2">
    <source>
        <dbReference type="ARBA" id="ARBA00022884"/>
    </source>
</evidence>
<dbReference type="Gene3D" id="3.30.1370.50">
    <property type="entry name" value="R3H-like domain"/>
    <property type="match status" value="1"/>
</dbReference>
<dbReference type="SMART" id="SM00393">
    <property type="entry name" value="R3H"/>
    <property type="match status" value="1"/>
</dbReference>
<protein>
    <recommendedName>
        <fullName evidence="6">RNA-binding protein KhpB</fullName>
    </recommendedName>
    <alternativeName>
        <fullName evidence="6">RNA-binding protein EloR</fullName>
    </alternativeName>
</protein>
<dbReference type="Gene3D" id="3.30.300.20">
    <property type="match status" value="1"/>
</dbReference>
<evidence type="ECO:0000256" key="5">
    <source>
        <dbReference type="ARBA" id="ARBA00023316"/>
    </source>
</evidence>
<dbReference type="InterPro" id="IPR039247">
    <property type="entry name" value="KhpB"/>
</dbReference>
<evidence type="ECO:0000259" key="7">
    <source>
        <dbReference type="PROSITE" id="PS51061"/>
    </source>
</evidence>
<reference evidence="8" key="1">
    <citation type="submission" date="2020-08" db="EMBL/GenBank/DDBJ databases">
        <title>Genome public.</title>
        <authorList>
            <person name="Liu C."/>
            <person name="Sun Q."/>
        </authorList>
    </citation>
    <scope>NUCLEOTIDE SEQUENCE</scope>
    <source>
        <strain evidence="8">NSJ-44</strain>
    </source>
</reference>
<dbReference type="InterPro" id="IPR015946">
    <property type="entry name" value="KH_dom-like_a/b"/>
</dbReference>
<dbReference type="NCBIfam" id="NF041568">
    <property type="entry name" value="Jag_EloR"/>
    <property type="match status" value="1"/>
</dbReference>
<dbReference type="AlphaFoldDB" id="A0A926D0Q9"/>
<comment type="similarity">
    <text evidence="6">Belongs to the KhpB RNA-binding protein family.</text>
</comment>
<sequence length="205" mass="23034">MRSQEATGRTVDEAVEQVLSEWTLPRSAVEIEVLEEPAKGLFGLIGNKPARVRVTEKNTPERAAVEFIKEMTSRMNVNAQVTAVEKDGTLAVDIEGDGMGILIGHRGETLNAIQYLTSLVVNKDSKEYIRVTVDTENYRAKREQTLKELAEKMASKARRTGRRVVLEPMNPYERRILHAALQGNAYVTTRSEGEEPNRRVVIELK</sequence>
<dbReference type="InterPro" id="IPR034079">
    <property type="entry name" value="R3H_KhpB"/>
</dbReference>
<keyword evidence="2 6" id="KW-0694">RNA-binding</keyword>
<dbReference type="SMART" id="SM01245">
    <property type="entry name" value="Jag_N"/>
    <property type="match status" value="1"/>
</dbReference>
<dbReference type="InterPro" id="IPR032782">
    <property type="entry name" value="KhpB_N"/>
</dbReference>
<comment type="domain">
    <text evidence="6">Has an N-terminal Jag-N domain and 2 RNA-binding domains (KH and R3H).</text>
</comment>
<comment type="subcellular location">
    <subcellularLocation>
        <location evidence="6">Cytoplasm</location>
    </subcellularLocation>
</comment>
<dbReference type="GO" id="GO:0005737">
    <property type="term" value="C:cytoplasm"/>
    <property type="evidence" value="ECO:0007669"/>
    <property type="project" value="UniProtKB-SubCell"/>
</dbReference>
<dbReference type="InterPro" id="IPR001374">
    <property type="entry name" value="R3H_dom"/>
</dbReference>
<organism evidence="8 9">
    <name type="scientific">Luoshenia tenuis</name>
    <dbReference type="NCBI Taxonomy" id="2763654"/>
    <lineage>
        <taxon>Bacteria</taxon>
        <taxon>Bacillati</taxon>
        <taxon>Bacillota</taxon>
        <taxon>Clostridia</taxon>
        <taxon>Christensenellales</taxon>
        <taxon>Christensenellaceae</taxon>
        <taxon>Luoshenia</taxon>
    </lineage>
</organism>
<dbReference type="InterPro" id="IPR036867">
    <property type="entry name" value="R3H_dom_sf"/>
</dbReference>
<dbReference type="SUPFAM" id="SSF82708">
    <property type="entry name" value="R3H domain"/>
    <property type="match status" value="1"/>
</dbReference>
<dbReference type="CDD" id="cd02644">
    <property type="entry name" value="R3H_jag"/>
    <property type="match status" value="1"/>
</dbReference>
<keyword evidence="1 6" id="KW-0963">Cytoplasm</keyword>
<accession>A0A926D0Q9</accession>
<dbReference type="RefSeq" id="WP_138294753.1">
    <property type="nucleotide sequence ID" value="NZ_JACRSO010000003.1"/>
</dbReference>
<dbReference type="GO" id="GO:0071555">
    <property type="term" value="P:cell wall organization"/>
    <property type="evidence" value="ECO:0007669"/>
    <property type="project" value="UniProtKB-KW"/>
</dbReference>
<evidence type="ECO:0000313" key="9">
    <source>
        <dbReference type="Proteomes" id="UP000654279"/>
    </source>
</evidence>
<evidence type="ECO:0000256" key="3">
    <source>
        <dbReference type="ARBA" id="ARBA00022960"/>
    </source>
</evidence>
<comment type="caution">
    <text evidence="8">The sequence shown here is derived from an EMBL/GenBank/DDBJ whole genome shotgun (WGS) entry which is preliminary data.</text>
</comment>
<keyword evidence="4 6" id="KW-0143">Chaperone</keyword>
<feature type="domain" description="R3H" evidence="7">
    <location>
        <begin position="140"/>
        <end position="205"/>
    </location>
</feature>
<dbReference type="Proteomes" id="UP000654279">
    <property type="component" value="Unassembled WGS sequence"/>
</dbReference>